<dbReference type="Gene3D" id="2.60.120.1440">
    <property type="match status" value="1"/>
</dbReference>
<keyword evidence="1" id="KW-0472">Membrane</keyword>
<dbReference type="EMBL" id="JAPOHD010000030">
    <property type="protein sequence ID" value="MCY1722027.1"/>
    <property type="molecule type" value="Genomic_DNA"/>
</dbReference>
<gene>
    <name evidence="4" type="ORF">OU798_16855</name>
</gene>
<dbReference type="GO" id="GO:0016989">
    <property type="term" value="F:sigma factor antagonist activity"/>
    <property type="evidence" value="ECO:0007669"/>
    <property type="project" value="TreeGrafter"/>
</dbReference>
<dbReference type="Proteomes" id="UP001145087">
    <property type="component" value="Unassembled WGS sequence"/>
</dbReference>
<feature type="transmembrane region" description="Helical" evidence="1">
    <location>
        <begin position="69"/>
        <end position="88"/>
    </location>
</feature>
<dbReference type="PIRSF" id="PIRSF018266">
    <property type="entry name" value="FecR"/>
    <property type="match status" value="1"/>
</dbReference>
<dbReference type="Pfam" id="PF16344">
    <property type="entry name" value="FecR_C"/>
    <property type="match status" value="1"/>
</dbReference>
<dbReference type="RefSeq" id="WP_343334357.1">
    <property type="nucleotide sequence ID" value="NZ_JAPOHD010000030.1"/>
</dbReference>
<dbReference type="Gene3D" id="3.55.50.30">
    <property type="match status" value="1"/>
</dbReference>
<name>A0A9X3F978_9BACT</name>
<evidence type="ECO:0000313" key="4">
    <source>
        <dbReference type="EMBL" id="MCY1722027.1"/>
    </source>
</evidence>
<sequence>MNYKNAKSRKLNIQNEDKLHSMIITDPEEQKLEAALLIQKIDSVDSEKGFKNVSRRIQKKARIIHRINIISRVAAILLIPALFLSVWYNVINTQSTQIETTYHTFNCPVGIKTQLSLPDGSLVWLNSGTTVKYQLPFTNKTRNIEMDGEAFFEIKKDRIPFIVTTGNAKVKVYGTEFNVKAFGRDNQIEVALKEGSIGFSTGSDVTEKRLAPNDFLTFNKTNNVVETINQNINKYIAWRNNQLVFDETPLSEMALMLERWYGIQVEIKDNDLLRYKFTTTFENEPLLQVIELLELSSPIKIKYIPTKMDDQSNVISKAKIVINKK</sequence>
<evidence type="ECO:0000259" key="2">
    <source>
        <dbReference type="Pfam" id="PF04773"/>
    </source>
</evidence>
<keyword evidence="5" id="KW-1185">Reference proteome</keyword>
<protein>
    <submittedName>
        <fullName evidence="4">DUF4974 domain-containing protein</fullName>
    </submittedName>
</protein>
<feature type="domain" description="Protein FecR C-terminal" evidence="3">
    <location>
        <begin position="243"/>
        <end position="302"/>
    </location>
</feature>
<keyword evidence="1" id="KW-0812">Transmembrane</keyword>
<evidence type="ECO:0000256" key="1">
    <source>
        <dbReference type="SAM" id="Phobius"/>
    </source>
</evidence>
<proteinExistence type="predicted"/>
<dbReference type="PANTHER" id="PTHR30273:SF2">
    <property type="entry name" value="PROTEIN FECR"/>
    <property type="match status" value="1"/>
</dbReference>
<organism evidence="4 5">
    <name type="scientific">Draconibacterium aestuarii</name>
    <dbReference type="NCBI Taxonomy" id="2998507"/>
    <lineage>
        <taxon>Bacteria</taxon>
        <taxon>Pseudomonadati</taxon>
        <taxon>Bacteroidota</taxon>
        <taxon>Bacteroidia</taxon>
        <taxon>Marinilabiliales</taxon>
        <taxon>Prolixibacteraceae</taxon>
        <taxon>Draconibacterium</taxon>
    </lineage>
</organism>
<dbReference type="InterPro" id="IPR006860">
    <property type="entry name" value="FecR"/>
</dbReference>
<reference evidence="4" key="1">
    <citation type="submission" date="2022-11" db="EMBL/GenBank/DDBJ databases">
        <title>Marilongibacter aestuarii gen. nov., sp. nov., isolated from tidal flat sediment.</title>
        <authorList>
            <person name="Jiayan W."/>
        </authorList>
    </citation>
    <scope>NUCLEOTIDE SEQUENCE</scope>
    <source>
        <strain evidence="4">Z1-6</strain>
    </source>
</reference>
<keyword evidence="1" id="KW-1133">Transmembrane helix</keyword>
<dbReference type="PANTHER" id="PTHR30273">
    <property type="entry name" value="PERIPLASMIC SIGNAL SENSOR AND SIGMA FACTOR ACTIVATOR FECR-RELATED"/>
    <property type="match status" value="1"/>
</dbReference>
<accession>A0A9X3F978</accession>
<evidence type="ECO:0000259" key="3">
    <source>
        <dbReference type="Pfam" id="PF16344"/>
    </source>
</evidence>
<feature type="domain" description="FecR protein" evidence="2">
    <location>
        <begin position="110"/>
        <end position="197"/>
    </location>
</feature>
<dbReference type="InterPro" id="IPR032508">
    <property type="entry name" value="FecR_C"/>
</dbReference>
<comment type="caution">
    <text evidence="4">The sequence shown here is derived from an EMBL/GenBank/DDBJ whole genome shotgun (WGS) entry which is preliminary data.</text>
</comment>
<evidence type="ECO:0000313" key="5">
    <source>
        <dbReference type="Proteomes" id="UP001145087"/>
    </source>
</evidence>
<dbReference type="Pfam" id="PF04773">
    <property type="entry name" value="FecR"/>
    <property type="match status" value="1"/>
</dbReference>
<dbReference type="AlphaFoldDB" id="A0A9X3F978"/>
<dbReference type="InterPro" id="IPR012373">
    <property type="entry name" value="Ferrdict_sens_TM"/>
</dbReference>